<dbReference type="EMBL" id="JAMZIH010006071">
    <property type="protein sequence ID" value="KAJ1674315.1"/>
    <property type="molecule type" value="Genomic_DNA"/>
</dbReference>
<sequence length="163" mass="18439">MAGDFNDTIEAAETSVVRYIQAAENISEVWSTRINRPVATSPSSKHKIDHIFASTTLVEGMNWVDIERSGCMLGSDHGSIWAGLQLPLPQQIDRTHTSTRRRSRMKRKITEPEWSKFKGDVDMDISKLLTMQSHQDNPESPQKKVDQLHKVLSNSINNNLVLL</sequence>
<proteinExistence type="predicted"/>
<evidence type="ECO:0000313" key="2">
    <source>
        <dbReference type="Proteomes" id="UP001145114"/>
    </source>
</evidence>
<organism evidence="1 2">
    <name type="scientific">Spiromyces aspiralis</name>
    <dbReference type="NCBI Taxonomy" id="68401"/>
    <lineage>
        <taxon>Eukaryota</taxon>
        <taxon>Fungi</taxon>
        <taxon>Fungi incertae sedis</taxon>
        <taxon>Zoopagomycota</taxon>
        <taxon>Kickxellomycotina</taxon>
        <taxon>Kickxellomycetes</taxon>
        <taxon>Kickxellales</taxon>
        <taxon>Kickxellaceae</taxon>
        <taxon>Spiromyces</taxon>
    </lineage>
</organism>
<name>A0ACC1HCK4_9FUNG</name>
<accession>A0ACC1HCK4</accession>
<dbReference type="Proteomes" id="UP001145114">
    <property type="component" value="Unassembled WGS sequence"/>
</dbReference>
<protein>
    <submittedName>
        <fullName evidence="1">Uncharacterized protein</fullName>
    </submittedName>
</protein>
<reference evidence="1" key="1">
    <citation type="submission" date="2022-06" db="EMBL/GenBank/DDBJ databases">
        <title>Phylogenomic reconstructions and comparative analyses of Kickxellomycotina fungi.</title>
        <authorList>
            <person name="Reynolds N.K."/>
            <person name="Stajich J.E."/>
            <person name="Barry K."/>
            <person name="Grigoriev I.V."/>
            <person name="Crous P."/>
            <person name="Smith M.E."/>
        </authorList>
    </citation>
    <scope>NUCLEOTIDE SEQUENCE</scope>
    <source>
        <strain evidence="1">RSA 2271</strain>
    </source>
</reference>
<comment type="caution">
    <text evidence="1">The sequence shown here is derived from an EMBL/GenBank/DDBJ whole genome shotgun (WGS) entry which is preliminary data.</text>
</comment>
<evidence type="ECO:0000313" key="1">
    <source>
        <dbReference type="EMBL" id="KAJ1674315.1"/>
    </source>
</evidence>
<gene>
    <name evidence="1" type="ORF">EV182_003528</name>
</gene>
<keyword evidence="2" id="KW-1185">Reference proteome</keyword>